<dbReference type="PANTHER" id="PTHR37422">
    <property type="entry name" value="TEICHURONIC ACID BIOSYNTHESIS PROTEIN TUAE"/>
    <property type="match status" value="1"/>
</dbReference>
<dbReference type="KEGG" id="rhl:LPU83_pLPU83d_0226"/>
<geneLocation type="plasmid" evidence="3 4">
    <name>pLPU83d</name>
</geneLocation>
<dbReference type="InterPro" id="IPR051533">
    <property type="entry name" value="WaaL-like"/>
</dbReference>
<feature type="transmembrane region" description="Helical" evidence="2">
    <location>
        <begin position="73"/>
        <end position="91"/>
    </location>
</feature>
<evidence type="ECO:0000256" key="1">
    <source>
        <dbReference type="SAM" id="MobiDB-lite"/>
    </source>
</evidence>
<evidence type="ECO:0000256" key="2">
    <source>
        <dbReference type="SAM" id="Phobius"/>
    </source>
</evidence>
<dbReference type="Proteomes" id="UP000019443">
    <property type="component" value="Plasmid pLPU83d"/>
</dbReference>
<feature type="transmembrane region" description="Helical" evidence="2">
    <location>
        <begin position="282"/>
        <end position="298"/>
    </location>
</feature>
<keyword evidence="2" id="KW-0812">Transmembrane</keyword>
<name>W6RKE1_9HYPH</name>
<sequence length="507" mass="55863">MITSNYHGPRSGQTNLRSSTVDQGARPPDNLIAATRKSASDQADETRLAWPVKVFLAGLLVPWVLPIGPLNLSVYRIILLLALLPCIVKWSQGKAGKKRVADFGLILFCLWAAISFVVVQGIDQAIEPSGILFIETIGSYLLARVCIRNADDFRNMVVFVAKLIICLLPFTVYEWVTGTNLLLLAFGSVFRTEAITWMAPRMGFSRVQGPFNHSILFGTFCGSMLALTYLATKGKVSGISRGVLTGLVGFSAFLSMSSAPLAGVVFQIALLQWNKVLGGFTARWKLLWAVAFVGYLIVELGSNQTPAQFYISHFTFDQQTGWYRLWIWEYGSASVANHPIFGIGLGDWARPQWMPGDSVDNFWLLMAMRHGVPGFLFMVLSLLSIWLSVAKKTDIDPDIDGCRTSYLICMVALVFVGSTVHFWVAAYVWFFFLVGSGVWILDCSSSQQSERHNGNVRKPRARYRVVQGESQARSACGAGTNLGLGSPPLRQKAAAPMTLISISLKYS</sequence>
<keyword evidence="2" id="KW-1133">Transmembrane helix</keyword>
<feature type="transmembrane region" description="Helical" evidence="2">
    <location>
        <begin position="362"/>
        <end position="387"/>
    </location>
</feature>
<proteinExistence type="predicted"/>
<dbReference type="GO" id="GO:0016874">
    <property type="term" value="F:ligase activity"/>
    <property type="evidence" value="ECO:0007669"/>
    <property type="project" value="UniProtKB-KW"/>
</dbReference>
<feature type="transmembrane region" description="Helical" evidence="2">
    <location>
        <begin position="103"/>
        <end position="122"/>
    </location>
</feature>
<feature type="transmembrane region" description="Helical" evidence="2">
    <location>
        <begin position="156"/>
        <end position="175"/>
    </location>
</feature>
<evidence type="ECO:0000313" key="4">
    <source>
        <dbReference type="Proteomes" id="UP000019443"/>
    </source>
</evidence>
<feature type="transmembrane region" description="Helical" evidence="2">
    <location>
        <begin position="48"/>
        <end position="67"/>
    </location>
</feature>
<dbReference type="EMBL" id="HG916855">
    <property type="protein sequence ID" value="CDM61597.1"/>
    <property type="molecule type" value="Genomic_DNA"/>
</dbReference>
<gene>
    <name evidence="3" type="ORF">LPU83_pLPU83d_0226</name>
</gene>
<evidence type="ECO:0000313" key="3">
    <source>
        <dbReference type="EMBL" id="CDM61597.1"/>
    </source>
</evidence>
<dbReference type="PATRIC" id="fig|348824.6.peg.5823"/>
<feature type="region of interest" description="Disordered" evidence="1">
    <location>
        <begin position="1"/>
        <end position="26"/>
    </location>
</feature>
<reference evidence="3" key="1">
    <citation type="submission" date="2013-11" db="EMBL/GenBank/DDBJ databases">
        <title>Draft genome sequence of the broad-host-range Rhizobium sp. LPU83 strain, a member of the low-genetic diversity Oregon-like Rhizobium sp. group.</title>
        <authorList>
            <person name="Wibberg D."/>
            <person name="Puehler A."/>
            <person name="Schlueter A."/>
        </authorList>
    </citation>
    <scope>NUCLEOTIDE SEQUENCE [LARGE SCALE GENOMIC DNA]</scope>
    <source>
        <strain evidence="3">LPU83</strain>
        <plasmid evidence="3">pLPU83d</plasmid>
    </source>
</reference>
<dbReference type="AlphaFoldDB" id="W6RKE1"/>
<feature type="transmembrane region" description="Helical" evidence="2">
    <location>
        <begin position="408"/>
        <end position="441"/>
    </location>
</feature>
<keyword evidence="4" id="KW-1185">Reference proteome</keyword>
<feature type="compositionally biased region" description="Polar residues" evidence="1">
    <location>
        <begin position="1"/>
        <end position="22"/>
    </location>
</feature>
<keyword evidence="2" id="KW-0472">Membrane</keyword>
<feature type="transmembrane region" description="Helical" evidence="2">
    <location>
        <begin position="128"/>
        <end position="147"/>
    </location>
</feature>
<organism evidence="3 4">
    <name type="scientific">Rhizobium favelukesii</name>
    <dbReference type="NCBI Taxonomy" id="348824"/>
    <lineage>
        <taxon>Bacteria</taxon>
        <taxon>Pseudomonadati</taxon>
        <taxon>Pseudomonadota</taxon>
        <taxon>Alphaproteobacteria</taxon>
        <taxon>Hyphomicrobiales</taxon>
        <taxon>Rhizobiaceae</taxon>
        <taxon>Rhizobium/Agrobacterium group</taxon>
        <taxon>Rhizobium</taxon>
    </lineage>
</organism>
<dbReference type="PANTHER" id="PTHR37422:SF13">
    <property type="entry name" value="LIPOPOLYSACCHARIDE BIOSYNTHESIS PROTEIN PA4999-RELATED"/>
    <property type="match status" value="1"/>
</dbReference>
<feature type="transmembrane region" description="Helical" evidence="2">
    <location>
        <begin position="243"/>
        <end position="270"/>
    </location>
</feature>
<dbReference type="HOGENOM" id="CLU_040925_0_0_5"/>
<keyword evidence="3" id="KW-0614">Plasmid</keyword>
<feature type="transmembrane region" description="Helical" evidence="2">
    <location>
        <begin position="211"/>
        <end position="231"/>
    </location>
</feature>
<accession>W6RKE1</accession>
<protein>
    <submittedName>
        <fullName evidence="3">Lipid A core-O-antigen ligase-like enyme</fullName>
    </submittedName>
</protein>